<evidence type="ECO:0000313" key="8">
    <source>
        <dbReference type="Proteomes" id="UP000656319"/>
    </source>
</evidence>
<dbReference type="PANTHER" id="PTHR30055">
    <property type="entry name" value="HTH-TYPE TRANSCRIPTIONAL REGULATOR RUTR"/>
    <property type="match status" value="1"/>
</dbReference>
<feature type="DNA-binding region" description="H-T-H motif" evidence="5">
    <location>
        <begin position="29"/>
        <end position="48"/>
    </location>
</feature>
<keyword evidence="4" id="KW-0804">Transcription</keyword>
<keyword evidence="3 5" id="KW-0238">DNA-binding</keyword>
<organism evidence="7 8">
    <name type="scientific">Paraburkholderia hiiakae</name>
    <dbReference type="NCBI Taxonomy" id="1081782"/>
    <lineage>
        <taxon>Bacteria</taxon>
        <taxon>Pseudomonadati</taxon>
        <taxon>Pseudomonadota</taxon>
        <taxon>Betaproteobacteria</taxon>
        <taxon>Burkholderiales</taxon>
        <taxon>Burkholderiaceae</taxon>
        <taxon>Paraburkholderia</taxon>
    </lineage>
</organism>
<evidence type="ECO:0000256" key="4">
    <source>
        <dbReference type="ARBA" id="ARBA00023163"/>
    </source>
</evidence>
<dbReference type="Proteomes" id="UP000656319">
    <property type="component" value="Unassembled WGS sequence"/>
</dbReference>
<dbReference type="RefSeq" id="WP_201696226.1">
    <property type="nucleotide sequence ID" value="NZ_CAJHCQ010000005.1"/>
</dbReference>
<gene>
    <name evidence="7" type="ORF">LMG27952_02504</name>
</gene>
<name>A0ABM8NL00_9BURK</name>
<dbReference type="Pfam" id="PF00440">
    <property type="entry name" value="TetR_N"/>
    <property type="match status" value="1"/>
</dbReference>
<reference evidence="7 8" key="1">
    <citation type="submission" date="2020-10" db="EMBL/GenBank/DDBJ databases">
        <authorList>
            <person name="Peeters C."/>
        </authorList>
    </citation>
    <scope>NUCLEOTIDE SEQUENCE [LARGE SCALE GENOMIC DNA]</scope>
    <source>
        <strain evidence="7 8">LMG 27952</strain>
    </source>
</reference>
<dbReference type="SUPFAM" id="SSF46689">
    <property type="entry name" value="Homeodomain-like"/>
    <property type="match status" value="1"/>
</dbReference>
<evidence type="ECO:0000256" key="1">
    <source>
        <dbReference type="ARBA" id="ARBA00022491"/>
    </source>
</evidence>
<comment type="caution">
    <text evidence="7">The sequence shown here is derived from an EMBL/GenBank/DDBJ whole genome shotgun (WGS) entry which is preliminary data.</text>
</comment>
<dbReference type="PANTHER" id="PTHR30055:SF222">
    <property type="entry name" value="REGULATORY PROTEIN"/>
    <property type="match status" value="1"/>
</dbReference>
<dbReference type="PROSITE" id="PS01081">
    <property type="entry name" value="HTH_TETR_1"/>
    <property type="match status" value="1"/>
</dbReference>
<evidence type="ECO:0000256" key="3">
    <source>
        <dbReference type="ARBA" id="ARBA00023125"/>
    </source>
</evidence>
<dbReference type="EMBL" id="CAJHCQ010000005">
    <property type="protein sequence ID" value="CAD6530905.1"/>
    <property type="molecule type" value="Genomic_DNA"/>
</dbReference>
<feature type="domain" description="HTH tetR-type" evidence="6">
    <location>
        <begin position="7"/>
        <end position="66"/>
    </location>
</feature>
<evidence type="ECO:0000256" key="2">
    <source>
        <dbReference type="ARBA" id="ARBA00023015"/>
    </source>
</evidence>
<dbReference type="PRINTS" id="PR00455">
    <property type="entry name" value="HTHTETR"/>
</dbReference>
<proteinExistence type="predicted"/>
<accession>A0ABM8NL00</accession>
<dbReference type="InterPro" id="IPR050109">
    <property type="entry name" value="HTH-type_TetR-like_transc_reg"/>
</dbReference>
<evidence type="ECO:0000313" key="7">
    <source>
        <dbReference type="EMBL" id="CAD6530905.1"/>
    </source>
</evidence>
<evidence type="ECO:0000259" key="6">
    <source>
        <dbReference type="PROSITE" id="PS50977"/>
    </source>
</evidence>
<dbReference type="InterPro" id="IPR001647">
    <property type="entry name" value="HTH_TetR"/>
</dbReference>
<sequence length="189" mass="21162">MARPLSPEKRNALLAAATQAVAEQGVLASTASIARRAGVAEGTLFTYFENKDVLFQELYLHLKHELAETVMPGYPSEADYRLRLEHVFQHYVRWGLGNTAGRLAISRLSASGQLRDETRTQGTEPFKAVSRMMEDAVRSGVLVNAPIAFLYSIIERIADTTIEYVERHPVDAERHRQLGFHAAWRAITP</sequence>
<dbReference type="Gene3D" id="1.10.357.10">
    <property type="entry name" value="Tetracycline Repressor, domain 2"/>
    <property type="match status" value="1"/>
</dbReference>
<protein>
    <recommendedName>
        <fullName evidence="6">HTH tetR-type domain-containing protein</fullName>
    </recommendedName>
</protein>
<keyword evidence="8" id="KW-1185">Reference proteome</keyword>
<evidence type="ECO:0000256" key="5">
    <source>
        <dbReference type="PROSITE-ProRule" id="PRU00335"/>
    </source>
</evidence>
<keyword evidence="1" id="KW-0678">Repressor</keyword>
<dbReference type="InterPro" id="IPR009057">
    <property type="entry name" value="Homeodomain-like_sf"/>
</dbReference>
<dbReference type="PROSITE" id="PS50977">
    <property type="entry name" value="HTH_TETR_2"/>
    <property type="match status" value="1"/>
</dbReference>
<keyword evidence="2" id="KW-0805">Transcription regulation</keyword>
<dbReference type="InterPro" id="IPR023772">
    <property type="entry name" value="DNA-bd_HTH_TetR-type_CS"/>
</dbReference>